<proteinExistence type="predicted"/>
<protein>
    <submittedName>
        <fullName evidence="1">Uncharacterized protein</fullName>
    </submittedName>
</protein>
<reference evidence="1 2" key="1">
    <citation type="submission" date="2023-09" db="EMBL/GenBank/DDBJ databases">
        <title>Novel taxa isolated from Blanes Bay.</title>
        <authorList>
            <person name="Rey-Velasco X."/>
            <person name="Lucena T."/>
        </authorList>
    </citation>
    <scope>NUCLEOTIDE SEQUENCE [LARGE SCALE GENOMIC DNA]</scope>
    <source>
        <strain evidence="1 2">S334</strain>
    </source>
</reference>
<evidence type="ECO:0000313" key="1">
    <source>
        <dbReference type="EMBL" id="MDT7830459.1"/>
    </source>
</evidence>
<name>A0ABU3L9P2_9FLAO</name>
<sequence>MLPIYNGEGIEFLNFSSRFRTSELKKAYFISIAGQPSFKWIKEGADAILAGRDLERQGGIARNQVAHVAGPYQGIIF</sequence>
<gene>
    <name evidence="1" type="ORF">RQM65_17455</name>
</gene>
<keyword evidence="2" id="KW-1185">Reference proteome</keyword>
<organism evidence="1 2">
    <name type="scientific">Pricia mediterranea</name>
    <dbReference type="NCBI Taxonomy" id="3076079"/>
    <lineage>
        <taxon>Bacteria</taxon>
        <taxon>Pseudomonadati</taxon>
        <taxon>Bacteroidota</taxon>
        <taxon>Flavobacteriia</taxon>
        <taxon>Flavobacteriales</taxon>
        <taxon>Flavobacteriaceae</taxon>
        <taxon>Pricia</taxon>
    </lineage>
</organism>
<evidence type="ECO:0000313" key="2">
    <source>
        <dbReference type="Proteomes" id="UP001250656"/>
    </source>
</evidence>
<comment type="caution">
    <text evidence="1">The sequence shown here is derived from an EMBL/GenBank/DDBJ whole genome shotgun (WGS) entry which is preliminary data.</text>
</comment>
<dbReference type="Proteomes" id="UP001250656">
    <property type="component" value="Unassembled WGS sequence"/>
</dbReference>
<dbReference type="RefSeq" id="WP_314016729.1">
    <property type="nucleotide sequence ID" value="NZ_JAVTTP010000001.1"/>
</dbReference>
<accession>A0ABU3L9P2</accession>
<dbReference type="EMBL" id="JAVTTP010000001">
    <property type="protein sequence ID" value="MDT7830459.1"/>
    <property type="molecule type" value="Genomic_DNA"/>
</dbReference>